<dbReference type="AlphaFoldDB" id="A0A9P7JE37"/>
<proteinExistence type="predicted"/>
<evidence type="ECO:0000313" key="2">
    <source>
        <dbReference type="Proteomes" id="UP000807769"/>
    </source>
</evidence>
<sequence>MVEPDFLEKITFLRCAKSPSPLLPPICHCASFWPKTGTINNCPKVFQVQESIGDGPIPSGDIWISASLGYSVVLPGSATLLSRTTSFAAKLLLSESESHDPRDKTTCTQIVSEAKSKKCVAARGFARSDERCYIMMGTLELRRHTEVKLSAIEDGDSHLVVDIVGTGDGHSTFKTRTSARLRSMVLGARELSSTFA</sequence>
<organism evidence="1 2">
    <name type="scientific">Suillus subaureus</name>
    <dbReference type="NCBI Taxonomy" id="48587"/>
    <lineage>
        <taxon>Eukaryota</taxon>
        <taxon>Fungi</taxon>
        <taxon>Dikarya</taxon>
        <taxon>Basidiomycota</taxon>
        <taxon>Agaricomycotina</taxon>
        <taxon>Agaricomycetes</taxon>
        <taxon>Agaricomycetidae</taxon>
        <taxon>Boletales</taxon>
        <taxon>Suillineae</taxon>
        <taxon>Suillaceae</taxon>
        <taxon>Suillus</taxon>
    </lineage>
</organism>
<protein>
    <submittedName>
        <fullName evidence="1">Uncharacterized protein</fullName>
    </submittedName>
</protein>
<evidence type="ECO:0000313" key="1">
    <source>
        <dbReference type="EMBL" id="KAG1817729.1"/>
    </source>
</evidence>
<gene>
    <name evidence="1" type="ORF">BJ212DRAFT_1299225</name>
</gene>
<name>A0A9P7JE37_9AGAM</name>
<comment type="caution">
    <text evidence="1">The sequence shown here is derived from an EMBL/GenBank/DDBJ whole genome shotgun (WGS) entry which is preliminary data.</text>
</comment>
<accession>A0A9P7JE37</accession>
<keyword evidence="2" id="KW-1185">Reference proteome</keyword>
<dbReference type="OrthoDB" id="10633659at2759"/>
<dbReference type="Proteomes" id="UP000807769">
    <property type="component" value="Unassembled WGS sequence"/>
</dbReference>
<dbReference type="RefSeq" id="XP_041193971.1">
    <property type="nucleotide sequence ID" value="XM_041332831.1"/>
</dbReference>
<reference evidence="1" key="1">
    <citation type="journal article" date="2020" name="New Phytol.">
        <title>Comparative genomics reveals dynamic genome evolution in host specialist ectomycorrhizal fungi.</title>
        <authorList>
            <person name="Lofgren L.A."/>
            <person name="Nguyen N.H."/>
            <person name="Vilgalys R."/>
            <person name="Ruytinx J."/>
            <person name="Liao H.L."/>
            <person name="Branco S."/>
            <person name="Kuo A."/>
            <person name="LaButti K."/>
            <person name="Lipzen A."/>
            <person name="Andreopoulos W."/>
            <person name="Pangilinan J."/>
            <person name="Riley R."/>
            <person name="Hundley H."/>
            <person name="Na H."/>
            <person name="Barry K."/>
            <person name="Grigoriev I.V."/>
            <person name="Stajich J.E."/>
            <person name="Kennedy P.G."/>
        </authorList>
    </citation>
    <scope>NUCLEOTIDE SEQUENCE</scope>
    <source>
        <strain evidence="1">MN1</strain>
    </source>
</reference>
<dbReference type="EMBL" id="JABBWG010000013">
    <property type="protein sequence ID" value="KAG1817729.1"/>
    <property type="molecule type" value="Genomic_DNA"/>
</dbReference>
<dbReference type="GeneID" id="64626848"/>